<proteinExistence type="predicted"/>
<comment type="caution">
    <text evidence="4">The sequence shown here is derived from an EMBL/GenBank/DDBJ whole genome shotgun (WGS) entry which is preliminary data.</text>
</comment>
<dbReference type="FunFam" id="3.40.50.1220:FF:000004">
    <property type="entry name" value="Electron transfer flavoprotein"/>
    <property type="match status" value="1"/>
</dbReference>
<dbReference type="PANTHER" id="PTHR43153:SF1">
    <property type="entry name" value="ELECTRON TRANSFER FLAVOPROTEIN SUBUNIT ALPHA, MITOCHONDRIAL"/>
    <property type="match status" value="1"/>
</dbReference>
<keyword evidence="2" id="KW-0285">Flavoprotein</keyword>
<reference evidence="4" key="1">
    <citation type="submission" date="2019-08" db="EMBL/GenBank/DDBJ databases">
        <authorList>
            <person name="Kucharzyk K."/>
            <person name="Murdoch R.W."/>
            <person name="Higgins S."/>
            <person name="Loffler F."/>
        </authorList>
    </citation>
    <scope>NUCLEOTIDE SEQUENCE</scope>
</reference>
<evidence type="ECO:0000256" key="1">
    <source>
        <dbReference type="ARBA" id="ARBA00022448"/>
    </source>
</evidence>
<dbReference type="GO" id="GO:0009055">
    <property type="term" value="F:electron transfer activity"/>
    <property type="evidence" value="ECO:0007669"/>
    <property type="project" value="InterPro"/>
</dbReference>
<organism evidence="4">
    <name type="scientific">bioreactor metagenome</name>
    <dbReference type="NCBI Taxonomy" id="1076179"/>
    <lineage>
        <taxon>unclassified sequences</taxon>
        <taxon>metagenomes</taxon>
        <taxon>ecological metagenomes</taxon>
    </lineage>
</organism>
<sequence>MAGRLAVLTGSGVCSGADAFAVLEDGALQLGRMVYGGAAAATARAAGRTIALVGGGLFEAACLPAAGSVETVTAAPVSCGAVCTAVSRKEEERVDLAAAKRVVSAGRGIGAKENLTLLEALARKMGAELACSRPIAEGEHWMPKNRYVGVSGAVIKPEVYVACGISGQVQHLVGIREAKTVIAINKDKNAPIFKNCDYGIVGDLNKVVPALTEKL</sequence>
<protein>
    <submittedName>
        <fullName evidence="4">Protein FixB</fullName>
    </submittedName>
</protein>
<gene>
    <name evidence="4" type="primary">fixB_8</name>
    <name evidence="4" type="ORF">SDC9_178829</name>
</gene>
<dbReference type="PANTHER" id="PTHR43153">
    <property type="entry name" value="ELECTRON TRANSFER FLAVOPROTEIN ALPHA"/>
    <property type="match status" value="1"/>
</dbReference>
<dbReference type="InterPro" id="IPR014729">
    <property type="entry name" value="Rossmann-like_a/b/a_fold"/>
</dbReference>
<keyword evidence="1" id="KW-0813">Transport</keyword>
<dbReference type="GO" id="GO:0033539">
    <property type="term" value="P:fatty acid beta-oxidation using acyl-CoA dehydrogenase"/>
    <property type="evidence" value="ECO:0007669"/>
    <property type="project" value="TreeGrafter"/>
</dbReference>
<dbReference type="Gene3D" id="3.40.50.1220">
    <property type="entry name" value="TPP-binding domain"/>
    <property type="match status" value="1"/>
</dbReference>
<name>A0A645GX19_9ZZZZ</name>
<dbReference type="Pfam" id="PF00766">
    <property type="entry name" value="ETF_alpha"/>
    <property type="match status" value="1"/>
</dbReference>
<evidence type="ECO:0000313" key="4">
    <source>
        <dbReference type="EMBL" id="MPN31355.1"/>
    </source>
</evidence>
<dbReference type="SUPFAM" id="SSF52467">
    <property type="entry name" value="DHS-like NAD/FAD-binding domain"/>
    <property type="match status" value="1"/>
</dbReference>
<dbReference type="EMBL" id="VSSQ01082853">
    <property type="protein sequence ID" value="MPN31355.1"/>
    <property type="molecule type" value="Genomic_DNA"/>
</dbReference>
<dbReference type="InterPro" id="IPR014731">
    <property type="entry name" value="ETF_asu_C"/>
</dbReference>
<dbReference type="Gene3D" id="3.40.50.620">
    <property type="entry name" value="HUPs"/>
    <property type="match status" value="1"/>
</dbReference>
<dbReference type="AlphaFoldDB" id="A0A645GX19"/>
<feature type="domain" description="Electron transfer flavoprotein alpha subunit C-terminal" evidence="3">
    <location>
        <begin position="95"/>
        <end position="176"/>
    </location>
</feature>
<dbReference type="InterPro" id="IPR001308">
    <property type="entry name" value="ETF_a/FixB"/>
</dbReference>
<dbReference type="GO" id="GO:0050660">
    <property type="term" value="F:flavin adenine dinucleotide binding"/>
    <property type="evidence" value="ECO:0007669"/>
    <property type="project" value="InterPro"/>
</dbReference>
<evidence type="ECO:0000259" key="3">
    <source>
        <dbReference type="Pfam" id="PF00766"/>
    </source>
</evidence>
<dbReference type="InterPro" id="IPR029035">
    <property type="entry name" value="DHS-like_NAD/FAD-binding_dom"/>
</dbReference>
<evidence type="ECO:0000256" key="2">
    <source>
        <dbReference type="ARBA" id="ARBA00022630"/>
    </source>
</evidence>
<accession>A0A645GX19</accession>
<dbReference type="SUPFAM" id="SSF52402">
    <property type="entry name" value="Adenine nucleotide alpha hydrolases-like"/>
    <property type="match status" value="1"/>
</dbReference>